<protein>
    <recommendedName>
        <fullName evidence="3">biotin--[biotin carboxyl-carrier protein] ligase</fullName>
        <ecNumber evidence="3">6.3.4.15</ecNumber>
    </recommendedName>
</protein>
<accession>A0A150HCJ6</accession>
<keyword evidence="1 5" id="KW-0436">Ligase</keyword>
<dbReference type="AlphaFoldDB" id="A0A150HCJ6"/>
<dbReference type="GO" id="GO:0005737">
    <property type="term" value="C:cytoplasm"/>
    <property type="evidence" value="ECO:0007669"/>
    <property type="project" value="TreeGrafter"/>
</dbReference>
<evidence type="ECO:0000259" key="4">
    <source>
        <dbReference type="PROSITE" id="PS51733"/>
    </source>
</evidence>
<dbReference type="SUPFAM" id="SSF55681">
    <property type="entry name" value="Class II aaRS and biotin synthetases"/>
    <property type="match status" value="1"/>
</dbReference>
<dbReference type="InterPro" id="IPR004143">
    <property type="entry name" value="BPL_LPL_catalytic"/>
</dbReference>
<evidence type="ECO:0000256" key="2">
    <source>
        <dbReference type="ARBA" id="ARBA00023267"/>
    </source>
</evidence>
<dbReference type="Proteomes" id="UP000243589">
    <property type="component" value="Unassembled WGS sequence"/>
</dbReference>
<dbReference type="PANTHER" id="PTHR12835:SF5">
    <property type="entry name" value="BIOTIN--PROTEIN LIGASE"/>
    <property type="match status" value="1"/>
</dbReference>
<evidence type="ECO:0000313" key="6">
    <source>
        <dbReference type="Proteomes" id="UP000243589"/>
    </source>
</evidence>
<evidence type="ECO:0000313" key="5">
    <source>
        <dbReference type="EMBL" id="KXZ59380.1"/>
    </source>
</evidence>
<keyword evidence="6" id="KW-1185">Reference proteome</keyword>
<proteinExistence type="predicted"/>
<dbReference type="PROSITE" id="PS51733">
    <property type="entry name" value="BPL_LPL_CATALYTIC"/>
    <property type="match status" value="1"/>
</dbReference>
<dbReference type="Pfam" id="PF03099">
    <property type="entry name" value="BPL_LplA_LipB"/>
    <property type="match status" value="1"/>
</dbReference>
<dbReference type="InterPro" id="IPR045864">
    <property type="entry name" value="aa-tRNA-synth_II/BPL/LPL"/>
</dbReference>
<keyword evidence="2" id="KW-0092">Biotin</keyword>
<dbReference type="PANTHER" id="PTHR12835">
    <property type="entry name" value="BIOTIN PROTEIN LIGASE"/>
    <property type="match status" value="1"/>
</dbReference>
<dbReference type="PATRIC" id="fig|479117.4.peg.311"/>
<evidence type="ECO:0000256" key="3">
    <source>
        <dbReference type="ARBA" id="ARBA00024227"/>
    </source>
</evidence>
<dbReference type="Gene3D" id="2.30.30.100">
    <property type="match status" value="1"/>
</dbReference>
<dbReference type="CDD" id="cd16442">
    <property type="entry name" value="BPL"/>
    <property type="match status" value="1"/>
</dbReference>
<dbReference type="Pfam" id="PF02237">
    <property type="entry name" value="BPL_C"/>
    <property type="match status" value="1"/>
</dbReference>
<name>A0A150HCJ6_9MICO</name>
<dbReference type="Gene3D" id="3.30.930.10">
    <property type="entry name" value="Bira Bifunctional Protein, Domain 2"/>
    <property type="match status" value="1"/>
</dbReference>
<feature type="domain" description="BPL/LPL catalytic" evidence="4">
    <location>
        <begin position="23"/>
        <end position="215"/>
    </location>
</feature>
<evidence type="ECO:0000256" key="1">
    <source>
        <dbReference type="ARBA" id="ARBA00022598"/>
    </source>
</evidence>
<dbReference type="NCBIfam" id="TIGR00121">
    <property type="entry name" value="birA_ligase"/>
    <property type="match status" value="1"/>
</dbReference>
<organism evidence="5 6">
    <name type="scientific">Brevibacterium ravenspurgense</name>
    <dbReference type="NCBI Taxonomy" id="479117"/>
    <lineage>
        <taxon>Bacteria</taxon>
        <taxon>Bacillati</taxon>
        <taxon>Actinomycetota</taxon>
        <taxon>Actinomycetes</taxon>
        <taxon>Micrococcales</taxon>
        <taxon>Brevibacteriaceae</taxon>
        <taxon>Brevibacterium</taxon>
    </lineage>
</organism>
<dbReference type="InterPro" id="IPR003142">
    <property type="entry name" value="BPL_C"/>
</dbReference>
<gene>
    <name evidence="5" type="primary">birA</name>
    <name evidence="5" type="ORF">Bravens_00314</name>
</gene>
<dbReference type="EC" id="6.3.4.15" evidence="3"/>
<comment type="caution">
    <text evidence="5">The sequence shown here is derived from an EMBL/GenBank/DDBJ whole genome shotgun (WGS) entry which is preliminary data.</text>
</comment>
<reference evidence="5 6" key="1">
    <citation type="submission" date="2016-01" db="EMBL/GenBank/DDBJ databases">
        <title>Use of Whole Genome Sequencing to ascertain that Brevibacterium massiliense (Roux, Raoult 2009) is a later heterotypic synonym of Brevibacterium ravenspurgense (Mages 2008).</title>
        <authorList>
            <person name="Bernier A.-M."/>
            <person name="Burdz T."/>
            <person name="Huynh C."/>
            <person name="Pachecho A.L."/>
            <person name="Wiebe D."/>
            <person name="Bonner C."/>
            <person name="Bernard K."/>
        </authorList>
    </citation>
    <scope>NUCLEOTIDE SEQUENCE [LARGE SCALE GENOMIC DNA]</scope>
    <source>
        <strain evidence="5 6">CCUG56047</strain>
    </source>
</reference>
<dbReference type="GO" id="GO:0004077">
    <property type="term" value="F:biotin--[biotin carboxyl-carrier protein] ligase activity"/>
    <property type="evidence" value="ECO:0007669"/>
    <property type="project" value="UniProtKB-EC"/>
</dbReference>
<dbReference type="EMBL" id="LQQC01000004">
    <property type="protein sequence ID" value="KXZ59380.1"/>
    <property type="molecule type" value="Genomic_DNA"/>
</dbReference>
<sequence length="285" mass="30237">MLCPADKTAYSDVVHDCVSPFDLSRFSEAWSLESRLPQPDIEWSEKTGSTNDDLVAAVESGSAAPFSIIGTDHQQAGRGRLSRTWTTPPNTCLTFSIAVPVPSTVAADDLGWIPLITGRAVVDALRAEGVPAELKWPNDVLIRDCKLVGILTRIVIGADGEKTVVIGTGINVHLAQDDLPVETATSLLVEGFEFSREALLAAVVSRLREALDSAFSRPAVGTAEFCADMSASMATIGRDVRVELPGQEPLTARAVGLDKHGGLVIETAEGLQTVTAGDVIHARLL</sequence>
<dbReference type="InterPro" id="IPR004408">
    <property type="entry name" value="Biotin_CoA_COase_ligase"/>
</dbReference>